<dbReference type="AlphaFoldDB" id="A0AAF0W5I7"/>
<feature type="compositionally biased region" description="Basic and acidic residues" evidence="1">
    <location>
        <begin position="26"/>
        <end position="39"/>
    </location>
</feature>
<evidence type="ECO:0000313" key="3">
    <source>
        <dbReference type="Proteomes" id="UP000077755"/>
    </source>
</evidence>
<gene>
    <name evidence="2" type="ORF">DCAR_0101691</name>
</gene>
<feature type="compositionally biased region" description="Basic residues" evidence="1">
    <location>
        <begin position="1"/>
        <end position="10"/>
    </location>
</feature>
<evidence type="ECO:0008006" key="4">
    <source>
        <dbReference type="Google" id="ProtNLM"/>
    </source>
</evidence>
<feature type="compositionally biased region" description="Acidic residues" evidence="1">
    <location>
        <begin position="40"/>
        <end position="53"/>
    </location>
</feature>
<evidence type="ECO:0000256" key="1">
    <source>
        <dbReference type="SAM" id="MobiDB-lite"/>
    </source>
</evidence>
<dbReference type="PANTHER" id="PTHR34835:SF90">
    <property type="entry name" value="AMINOTRANSFERASE-LIKE PLANT MOBILE DOMAIN-CONTAINING PROTEIN"/>
    <property type="match status" value="1"/>
</dbReference>
<dbReference type="Proteomes" id="UP000077755">
    <property type="component" value="Chromosome 1"/>
</dbReference>
<proteinExistence type="predicted"/>
<keyword evidence="3" id="KW-1185">Reference proteome</keyword>
<reference evidence="2" key="2">
    <citation type="submission" date="2022-03" db="EMBL/GenBank/DDBJ databases">
        <title>Draft title - Genomic analysis of global carrot germplasm unveils the trajectory of domestication and the origin of high carotenoid orange carrot.</title>
        <authorList>
            <person name="Iorizzo M."/>
            <person name="Ellison S."/>
            <person name="Senalik D."/>
            <person name="Macko-Podgorni A."/>
            <person name="Grzebelus D."/>
            <person name="Bostan H."/>
            <person name="Rolling W."/>
            <person name="Curaba J."/>
            <person name="Simon P."/>
        </authorList>
    </citation>
    <scope>NUCLEOTIDE SEQUENCE</scope>
    <source>
        <tissue evidence="2">Leaf</tissue>
    </source>
</reference>
<dbReference type="PANTHER" id="PTHR34835">
    <property type="entry name" value="OS07G0283600 PROTEIN-RELATED"/>
    <property type="match status" value="1"/>
</dbReference>
<name>A0AAF0W5I7_DAUCS</name>
<reference evidence="2" key="1">
    <citation type="journal article" date="2016" name="Nat. Genet.">
        <title>A high-quality carrot genome assembly provides new insights into carotenoid accumulation and asterid genome evolution.</title>
        <authorList>
            <person name="Iorizzo M."/>
            <person name="Ellison S."/>
            <person name="Senalik D."/>
            <person name="Zeng P."/>
            <person name="Satapoomin P."/>
            <person name="Huang J."/>
            <person name="Bowman M."/>
            <person name="Iovene M."/>
            <person name="Sanseverino W."/>
            <person name="Cavagnaro P."/>
            <person name="Yildiz M."/>
            <person name="Macko-Podgorni A."/>
            <person name="Moranska E."/>
            <person name="Grzebelus E."/>
            <person name="Grzebelus D."/>
            <person name="Ashrafi H."/>
            <person name="Zheng Z."/>
            <person name="Cheng S."/>
            <person name="Spooner D."/>
            <person name="Van Deynze A."/>
            <person name="Simon P."/>
        </authorList>
    </citation>
    <scope>NUCLEOTIDE SEQUENCE</scope>
    <source>
        <tissue evidence="2">Leaf</tissue>
    </source>
</reference>
<evidence type="ECO:0000313" key="2">
    <source>
        <dbReference type="EMBL" id="WOG82526.1"/>
    </source>
</evidence>
<dbReference type="EMBL" id="CP093343">
    <property type="protein sequence ID" value="WOG82526.1"/>
    <property type="molecule type" value="Genomic_DNA"/>
</dbReference>
<sequence length="368" mass="42868">MRDKILKKKGKAESSTGAKKRKEKGKAKAKESQKGKQRQDEDEDEDDEDDEEDIQKPGSARDFSNRTRTRNSPSKFCEVLSQLSAEQTQWIRATGFHELLNFSIKELPHRLGFQLLKSFDEDKCVLNLECGEIPITEEDVHLVLGLPKGTLPVELETDEDSQAEKEKPFRAQFGKSHVRTSDLVSEIKKGTADDHFKTNFLVLMGNTLIQTVSNGLVDQRLVRFKGDINRCSVYNWCSYLLQSLKNCKKEWAKDPATKYFCGPLVFLILFYVDRVWIKIETEVVRTIPRFTAWSDKDLRARERKETSENLFGKGRIRSADESTEQTQEVDRNLDEERKRVSKYMTLFFDLQYFLRTLFLRCSHQWEVR</sequence>
<protein>
    <recommendedName>
        <fullName evidence="4">Aminotransferase-like plant mobile domain-containing protein</fullName>
    </recommendedName>
</protein>
<feature type="region of interest" description="Disordered" evidence="1">
    <location>
        <begin position="1"/>
        <end position="71"/>
    </location>
</feature>
<accession>A0AAF0W5I7</accession>
<organism evidence="2 3">
    <name type="scientific">Daucus carota subsp. sativus</name>
    <name type="common">Carrot</name>
    <dbReference type="NCBI Taxonomy" id="79200"/>
    <lineage>
        <taxon>Eukaryota</taxon>
        <taxon>Viridiplantae</taxon>
        <taxon>Streptophyta</taxon>
        <taxon>Embryophyta</taxon>
        <taxon>Tracheophyta</taxon>
        <taxon>Spermatophyta</taxon>
        <taxon>Magnoliopsida</taxon>
        <taxon>eudicotyledons</taxon>
        <taxon>Gunneridae</taxon>
        <taxon>Pentapetalae</taxon>
        <taxon>asterids</taxon>
        <taxon>campanulids</taxon>
        <taxon>Apiales</taxon>
        <taxon>Apiaceae</taxon>
        <taxon>Apioideae</taxon>
        <taxon>Scandiceae</taxon>
        <taxon>Daucinae</taxon>
        <taxon>Daucus</taxon>
        <taxon>Daucus sect. Daucus</taxon>
    </lineage>
</organism>